<organism evidence="2 3">
    <name type="scientific">Ignavibacterium album (strain DSM 19864 / JCM 16511 / NBRC 101810 / Mat9-16)</name>
    <dbReference type="NCBI Taxonomy" id="945713"/>
    <lineage>
        <taxon>Bacteria</taxon>
        <taxon>Pseudomonadati</taxon>
        <taxon>Ignavibacteriota</taxon>
        <taxon>Ignavibacteria</taxon>
        <taxon>Ignavibacteriales</taxon>
        <taxon>Ignavibacteriaceae</taxon>
        <taxon>Ignavibacterium</taxon>
    </lineage>
</organism>
<dbReference type="EMBL" id="CP003418">
    <property type="protein sequence ID" value="AFH48378.1"/>
    <property type="molecule type" value="Genomic_DNA"/>
</dbReference>
<keyword evidence="1" id="KW-1133">Transmembrane helix</keyword>
<evidence type="ECO:0000256" key="1">
    <source>
        <dbReference type="SAM" id="Phobius"/>
    </source>
</evidence>
<dbReference type="RefSeq" id="WP_014559536.1">
    <property type="nucleotide sequence ID" value="NC_017464.1"/>
</dbReference>
<accession>I0AHC1</accession>
<dbReference type="KEGG" id="ial:IALB_0666"/>
<evidence type="ECO:0000313" key="2">
    <source>
        <dbReference type="EMBL" id="AFH48378.1"/>
    </source>
</evidence>
<reference evidence="2 3" key="1">
    <citation type="journal article" date="2012" name="Front. Microbiol.">
        <title>Complete genome of Ignavibacterium album, a metabolically versatile, flagellated, facultative anaerobe from the phylum Chlorobi.</title>
        <authorList>
            <person name="Liu Z."/>
            <person name="Frigaard N.-U."/>
            <person name="Vogl K."/>
            <person name="Iino T."/>
            <person name="Ohkuma M."/>
            <person name="Overmann J."/>
            <person name="Bryant D.A."/>
        </authorList>
    </citation>
    <scope>NUCLEOTIDE SEQUENCE [LARGE SCALE GENOMIC DNA]</scope>
    <source>
        <strain evidence="3">DSM 19864 / JCM 16511 / NBRC 101810 / Mat9-16</strain>
    </source>
</reference>
<dbReference type="HOGENOM" id="CLU_1155200_0_0_10"/>
<keyword evidence="1" id="KW-0812">Transmembrane</keyword>
<keyword evidence="1" id="KW-0472">Membrane</keyword>
<dbReference type="STRING" id="945713.IALB_0666"/>
<protein>
    <submittedName>
        <fullName evidence="2">Uncharacterized protein</fullName>
    </submittedName>
</protein>
<evidence type="ECO:0000313" key="3">
    <source>
        <dbReference type="Proteomes" id="UP000007394"/>
    </source>
</evidence>
<gene>
    <name evidence="2" type="ordered locus">IALB_0666</name>
</gene>
<dbReference type="AlphaFoldDB" id="I0AHC1"/>
<sequence>MKKFTPDKRRRLFSLISSLLLHIIFFALIIISGISSNQIPKINRQIITLESIQIDKESNTETVREKMIEESELKESKTQSDEKISEGNLILVNPKDLVADTTDLDQIYSEKTLNLSIKYPKGWTYIDQTKKNKLDGVTFWSVEGIYNPPPYIHLEVVEKYIFNPNRFKYKAKQYNSEWYFNDPVNLEGQISQEIYIRTETDEDFTVKLIMKGEEQFRQFQPKFFAIVKSLEVGNKIKLGI</sequence>
<keyword evidence="3" id="KW-1185">Reference proteome</keyword>
<dbReference type="Proteomes" id="UP000007394">
    <property type="component" value="Chromosome"/>
</dbReference>
<proteinExistence type="predicted"/>
<name>I0AHC1_IGNAJ</name>
<feature type="transmembrane region" description="Helical" evidence="1">
    <location>
        <begin position="12"/>
        <end position="34"/>
    </location>
</feature>